<feature type="binding site" evidence="9">
    <location>
        <position position="64"/>
    </location>
    <ligand>
        <name>4-amino-2-methyl-5-(diphosphooxymethyl)pyrimidine</name>
        <dbReference type="ChEBI" id="CHEBI:57841"/>
    </ligand>
</feature>
<feature type="binding site" evidence="9">
    <location>
        <position position="104"/>
    </location>
    <ligand>
        <name>4-amino-2-methyl-5-(diphosphooxymethyl)pyrimidine</name>
        <dbReference type="ChEBI" id="CHEBI:57841"/>
    </ligand>
</feature>
<dbReference type="STRING" id="419005.HMPREF1860_01892"/>
<keyword evidence="4 9" id="KW-0460">Magnesium</keyword>
<feature type="binding site" evidence="9">
    <location>
        <position position="166"/>
    </location>
    <ligand>
        <name>2-[(2R,5Z)-2-carboxy-4-methylthiazol-5(2H)-ylidene]ethyl phosphate</name>
        <dbReference type="ChEBI" id="CHEBI:62899"/>
    </ligand>
</feature>
<feature type="binding site" evidence="9">
    <location>
        <begin position="32"/>
        <end position="36"/>
    </location>
    <ligand>
        <name>4-amino-2-methyl-5-(diphosphooxymethyl)pyrimidine</name>
        <dbReference type="ChEBI" id="CHEBI:57841"/>
    </ligand>
</feature>
<dbReference type="UniPathway" id="UPA00060">
    <property type="reaction ID" value="UER00141"/>
</dbReference>
<dbReference type="EC" id="2.5.1.3" evidence="9"/>
<keyword evidence="2 9" id="KW-0808">Transferase</keyword>
<evidence type="ECO:0000259" key="12">
    <source>
        <dbReference type="Pfam" id="PF02581"/>
    </source>
</evidence>
<dbReference type="SUPFAM" id="SSF51391">
    <property type="entry name" value="Thiamin phosphate synthase"/>
    <property type="match status" value="1"/>
</dbReference>
<organism evidence="13">
    <name type="scientific">Prevotella amnii</name>
    <dbReference type="NCBI Taxonomy" id="419005"/>
    <lineage>
        <taxon>Bacteria</taxon>
        <taxon>Pseudomonadati</taxon>
        <taxon>Bacteroidota</taxon>
        <taxon>Bacteroidia</taxon>
        <taxon>Bacteroidales</taxon>
        <taxon>Prevotellaceae</taxon>
        <taxon>Prevotella</taxon>
    </lineage>
</organism>
<evidence type="ECO:0000256" key="8">
    <source>
        <dbReference type="ARBA" id="ARBA00047883"/>
    </source>
</evidence>
<comment type="catalytic activity">
    <reaction evidence="8 9 10">
        <text>2-[(2R,5Z)-2-carboxy-4-methylthiazol-5(2H)-ylidene]ethyl phosphate + 4-amino-2-methyl-5-(diphosphooxymethyl)pyrimidine + 2 H(+) = thiamine phosphate + CO2 + diphosphate</text>
        <dbReference type="Rhea" id="RHEA:47844"/>
        <dbReference type="ChEBI" id="CHEBI:15378"/>
        <dbReference type="ChEBI" id="CHEBI:16526"/>
        <dbReference type="ChEBI" id="CHEBI:33019"/>
        <dbReference type="ChEBI" id="CHEBI:37575"/>
        <dbReference type="ChEBI" id="CHEBI:57841"/>
        <dbReference type="ChEBI" id="CHEBI:62899"/>
        <dbReference type="EC" id="2.5.1.3"/>
    </reaction>
</comment>
<dbReference type="PANTHER" id="PTHR20857">
    <property type="entry name" value="THIAMINE-PHOSPHATE PYROPHOSPHORYLASE"/>
    <property type="match status" value="1"/>
</dbReference>
<proteinExistence type="inferred from homology"/>
<dbReference type="GO" id="GO:0005737">
    <property type="term" value="C:cytoplasm"/>
    <property type="evidence" value="ECO:0007669"/>
    <property type="project" value="TreeGrafter"/>
</dbReference>
<evidence type="ECO:0000256" key="4">
    <source>
        <dbReference type="ARBA" id="ARBA00022842"/>
    </source>
</evidence>
<evidence type="ECO:0000256" key="10">
    <source>
        <dbReference type="RuleBase" id="RU003826"/>
    </source>
</evidence>
<evidence type="ECO:0000256" key="3">
    <source>
        <dbReference type="ARBA" id="ARBA00022723"/>
    </source>
</evidence>
<evidence type="ECO:0000256" key="1">
    <source>
        <dbReference type="ARBA" id="ARBA00005165"/>
    </source>
</evidence>
<comment type="catalytic activity">
    <reaction evidence="6 9 10">
        <text>4-methyl-5-(2-phosphooxyethyl)-thiazole + 4-amino-2-methyl-5-(diphosphooxymethyl)pyrimidine + H(+) = thiamine phosphate + diphosphate</text>
        <dbReference type="Rhea" id="RHEA:22328"/>
        <dbReference type="ChEBI" id="CHEBI:15378"/>
        <dbReference type="ChEBI" id="CHEBI:33019"/>
        <dbReference type="ChEBI" id="CHEBI:37575"/>
        <dbReference type="ChEBI" id="CHEBI:57841"/>
        <dbReference type="ChEBI" id="CHEBI:58296"/>
        <dbReference type="EC" id="2.5.1.3"/>
    </reaction>
</comment>
<comment type="caution">
    <text evidence="9">Lacks conserved residue(s) required for the propagation of feature annotation.</text>
</comment>
<dbReference type="GO" id="GO:0000287">
    <property type="term" value="F:magnesium ion binding"/>
    <property type="evidence" value="ECO:0007669"/>
    <property type="project" value="UniProtKB-UniRule"/>
</dbReference>
<reference evidence="13 14" key="1">
    <citation type="submission" date="2016-01" db="EMBL/GenBank/DDBJ databases">
        <authorList>
            <person name="Oliw E.H."/>
        </authorList>
    </citation>
    <scope>NUCLEOTIDE SEQUENCE [LARGE SCALE GENOMIC DNA]</scope>
    <source>
        <strain evidence="13 14">DNF00307</strain>
    </source>
</reference>
<dbReference type="PATRIC" id="fig|419005.5.peg.1892"/>
<comment type="catalytic activity">
    <reaction evidence="7 9 10">
        <text>2-(2-carboxy-4-methylthiazol-5-yl)ethyl phosphate + 4-amino-2-methyl-5-(diphosphooxymethyl)pyrimidine + 2 H(+) = thiamine phosphate + CO2 + diphosphate</text>
        <dbReference type="Rhea" id="RHEA:47848"/>
        <dbReference type="ChEBI" id="CHEBI:15378"/>
        <dbReference type="ChEBI" id="CHEBI:16526"/>
        <dbReference type="ChEBI" id="CHEBI:33019"/>
        <dbReference type="ChEBI" id="CHEBI:37575"/>
        <dbReference type="ChEBI" id="CHEBI:57841"/>
        <dbReference type="ChEBI" id="CHEBI:62890"/>
        <dbReference type="EC" id="2.5.1.3"/>
    </reaction>
</comment>
<evidence type="ECO:0000313" key="13">
    <source>
        <dbReference type="EMBL" id="KXB75063.1"/>
    </source>
</evidence>
<comment type="caution">
    <text evidence="13">The sequence shown here is derived from an EMBL/GenBank/DDBJ whole genome shotgun (WGS) entry which is preliminary data.</text>
</comment>
<protein>
    <recommendedName>
        <fullName evidence="9">Thiamine-phosphate synthase</fullName>
        <shortName evidence="9">TP synthase</shortName>
        <shortName evidence="9">TPS</shortName>
        <ecNumber evidence="9">2.5.1.3</ecNumber>
    </recommendedName>
    <alternativeName>
        <fullName evidence="9">Thiamine-phosphate pyrophosphorylase</fullName>
        <shortName evidence="9">TMP pyrophosphorylase</shortName>
        <shortName evidence="9">TMP-PPase</shortName>
    </alternativeName>
</protein>
<keyword evidence="3 9" id="KW-0479">Metal-binding</keyword>
<keyword evidence="5 9" id="KW-0784">Thiamine biosynthesis</keyword>
<dbReference type="GO" id="GO:0009228">
    <property type="term" value="P:thiamine biosynthetic process"/>
    <property type="evidence" value="ECO:0007669"/>
    <property type="project" value="UniProtKB-KW"/>
</dbReference>
<feature type="binding site" evidence="9">
    <location>
        <begin position="130"/>
        <end position="132"/>
    </location>
    <ligand>
        <name>2-[(2R,5Z)-2-carboxy-4-methylthiazol-5(2H)-ylidene]ethyl phosphate</name>
        <dbReference type="ChEBI" id="CHEBI:62899"/>
    </ligand>
</feature>
<dbReference type="RefSeq" id="WP_060933293.1">
    <property type="nucleotide sequence ID" value="NZ_KQ960561.1"/>
</dbReference>
<dbReference type="HAMAP" id="MF_00097">
    <property type="entry name" value="TMP_synthase"/>
    <property type="match status" value="1"/>
</dbReference>
<feature type="binding site" evidence="9">
    <location>
        <position position="133"/>
    </location>
    <ligand>
        <name>4-amino-2-methyl-5-(diphosphooxymethyl)pyrimidine</name>
        <dbReference type="ChEBI" id="CHEBI:57841"/>
    </ligand>
</feature>
<evidence type="ECO:0000256" key="5">
    <source>
        <dbReference type="ARBA" id="ARBA00022977"/>
    </source>
</evidence>
<dbReference type="GO" id="GO:0004789">
    <property type="term" value="F:thiamine-phosphate diphosphorylase activity"/>
    <property type="evidence" value="ECO:0007669"/>
    <property type="project" value="UniProtKB-UniRule"/>
</dbReference>
<dbReference type="EMBL" id="LSDL01000127">
    <property type="protein sequence ID" value="KXB75063.1"/>
    <property type="molecule type" value="Genomic_DNA"/>
</dbReference>
<dbReference type="Proteomes" id="UP000070531">
    <property type="component" value="Unassembled WGS sequence"/>
</dbReference>
<sequence>MKYLQFITHKNKRFGYLEGAMLALKGGCKWVQLRMKEASDSDFLSLGKKISTLCKAYGATFIVDDRVEMVKYLNADGVHLGKNDMPIEEARSILSSDKIIIGGTANTFDDIKKLYKEGVNYIGCGPFRYTQTKEQLAPILGIEGYKKLLREMKEENINLPIIAIGGIQRSDIAELSEIGLDGIAISSTILCADNPIKEMKSIIQLI</sequence>
<accession>A0A134B590</accession>
<dbReference type="InterPro" id="IPR034291">
    <property type="entry name" value="TMP_synthase"/>
</dbReference>
<comment type="similarity">
    <text evidence="9 10">Belongs to the thiamine-phosphate synthase family.</text>
</comment>
<feature type="binding site" evidence="9">
    <location>
        <position position="65"/>
    </location>
    <ligand>
        <name>Mg(2+)</name>
        <dbReference type="ChEBI" id="CHEBI:18420"/>
    </ligand>
</feature>
<dbReference type="InterPro" id="IPR013785">
    <property type="entry name" value="Aldolase_TIM"/>
</dbReference>
<comment type="pathway">
    <text evidence="1 9 11">Cofactor biosynthesis; thiamine diphosphate biosynthesis; thiamine phosphate from 4-amino-2-methyl-5-diphosphomethylpyrimidine and 4-methyl-5-(2-phosphoethyl)-thiazole: step 1/1.</text>
</comment>
<evidence type="ECO:0000256" key="6">
    <source>
        <dbReference type="ARBA" id="ARBA00047334"/>
    </source>
</evidence>
<evidence type="ECO:0000256" key="9">
    <source>
        <dbReference type="HAMAP-Rule" id="MF_00097"/>
    </source>
</evidence>
<gene>
    <name evidence="9" type="primary">thiE</name>
    <name evidence="13" type="ORF">HMPREF1860_01892</name>
</gene>
<comment type="cofactor">
    <cofactor evidence="9">
        <name>Mg(2+)</name>
        <dbReference type="ChEBI" id="CHEBI:18420"/>
    </cofactor>
    <text evidence="9">Binds 1 Mg(2+) ion per subunit.</text>
</comment>
<feature type="binding site" evidence="9">
    <location>
        <position position="84"/>
    </location>
    <ligand>
        <name>Mg(2+)</name>
        <dbReference type="ChEBI" id="CHEBI:18420"/>
    </ligand>
</feature>
<dbReference type="CDD" id="cd00564">
    <property type="entry name" value="TMP_TenI"/>
    <property type="match status" value="1"/>
</dbReference>
<evidence type="ECO:0000256" key="2">
    <source>
        <dbReference type="ARBA" id="ARBA00022679"/>
    </source>
</evidence>
<feature type="domain" description="Thiamine phosphate synthase/TenI" evidence="12">
    <location>
        <begin position="6"/>
        <end position="189"/>
    </location>
</feature>
<dbReference type="Gene3D" id="3.20.20.70">
    <property type="entry name" value="Aldolase class I"/>
    <property type="match status" value="1"/>
</dbReference>
<dbReference type="AlphaFoldDB" id="A0A134B590"/>
<dbReference type="NCBIfam" id="TIGR00693">
    <property type="entry name" value="thiE"/>
    <property type="match status" value="1"/>
</dbReference>
<name>A0A134B590_9BACT</name>
<dbReference type="PANTHER" id="PTHR20857:SF15">
    <property type="entry name" value="THIAMINE-PHOSPHATE SYNTHASE"/>
    <property type="match status" value="1"/>
</dbReference>
<evidence type="ECO:0000256" key="11">
    <source>
        <dbReference type="RuleBase" id="RU004253"/>
    </source>
</evidence>
<evidence type="ECO:0000313" key="14">
    <source>
        <dbReference type="Proteomes" id="UP000070531"/>
    </source>
</evidence>
<evidence type="ECO:0000256" key="7">
    <source>
        <dbReference type="ARBA" id="ARBA00047851"/>
    </source>
</evidence>
<dbReference type="InterPro" id="IPR022998">
    <property type="entry name" value="ThiamineP_synth_TenI"/>
</dbReference>
<dbReference type="GO" id="GO:0009229">
    <property type="term" value="P:thiamine diphosphate biosynthetic process"/>
    <property type="evidence" value="ECO:0007669"/>
    <property type="project" value="UniProtKB-UniRule"/>
</dbReference>
<dbReference type="InterPro" id="IPR036206">
    <property type="entry name" value="ThiamineP_synth_sf"/>
</dbReference>
<dbReference type="NCBIfam" id="NF000736">
    <property type="entry name" value="PRK00043.2-3"/>
    <property type="match status" value="1"/>
</dbReference>
<dbReference type="Pfam" id="PF02581">
    <property type="entry name" value="TMP-TENI"/>
    <property type="match status" value="1"/>
</dbReference>
<comment type="function">
    <text evidence="9">Condenses 4-methyl-5-(beta-hydroxyethyl)thiazole monophosphate (THZ-P) and 2-methyl-4-amino-5-hydroxymethyl pyrimidine pyrophosphate (HMP-PP) to form thiamine monophosphate (TMP).</text>
</comment>